<dbReference type="OrthoDB" id="10255522at2759"/>
<dbReference type="AlphaFoldDB" id="A0A2U1MLX2"/>
<proteinExistence type="predicted"/>
<protein>
    <submittedName>
        <fullName evidence="3">Uncharacterized protein</fullName>
    </submittedName>
</protein>
<dbReference type="STRING" id="35608.A0A2U1MLX2"/>
<name>A0A2U1MLX2_ARTAN</name>
<comment type="caution">
    <text evidence="3">The sequence shown here is derived from an EMBL/GenBank/DDBJ whole genome shotgun (WGS) entry which is preliminary data.</text>
</comment>
<evidence type="ECO:0000256" key="2">
    <source>
        <dbReference type="SAM" id="MobiDB-lite"/>
    </source>
</evidence>
<gene>
    <name evidence="3" type="ORF">CTI12_AA365630</name>
</gene>
<feature type="region of interest" description="Disordered" evidence="2">
    <location>
        <begin position="42"/>
        <end position="82"/>
    </location>
</feature>
<keyword evidence="4" id="KW-1185">Reference proteome</keyword>
<evidence type="ECO:0000313" key="3">
    <source>
        <dbReference type="EMBL" id="PWA62263.1"/>
    </source>
</evidence>
<organism evidence="3 4">
    <name type="scientific">Artemisia annua</name>
    <name type="common">Sweet wormwood</name>
    <dbReference type="NCBI Taxonomy" id="35608"/>
    <lineage>
        <taxon>Eukaryota</taxon>
        <taxon>Viridiplantae</taxon>
        <taxon>Streptophyta</taxon>
        <taxon>Embryophyta</taxon>
        <taxon>Tracheophyta</taxon>
        <taxon>Spermatophyta</taxon>
        <taxon>Magnoliopsida</taxon>
        <taxon>eudicotyledons</taxon>
        <taxon>Gunneridae</taxon>
        <taxon>Pentapetalae</taxon>
        <taxon>asterids</taxon>
        <taxon>campanulids</taxon>
        <taxon>Asterales</taxon>
        <taxon>Asteraceae</taxon>
        <taxon>Asteroideae</taxon>
        <taxon>Anthemideae</taxon>
        <taxon>Artemisiinae</taxon>
        <taxon>Artemisia</taxon>
    </lineage>
</organism>
<evidence type="ECO:0000313" key="4">
    <source>
        <dbReference type="Proteomes" id="UP000245207"/>
    </source>
</evidence>
<sequence>MEDAHSIIVKLGNERESLDKKVIKLEKELAAAKGEILRLRTSMSSSGTVEKVHKNESENENAAVAVKKVRRRKKVESQQEES</sequence>
<evidence type="ECO:0000256" key="1">
    <source>
        <dbReference type="SAM" id="Coils"/>
    </source>
</evidence>
<dbReference type="EMBL" id="PKPP01004907">
    <property type="protein sequence ID" value="PWA62263.1"/>
    <property type="molecule type" value="Genomic_DNA"/>
</dbReference>
<reference evidence="3 4" key="1">
    <citation type="journal article" date="2018" name="Mol. Plant">
        <title>The genome of Artemisia annua provides insight into the evolution of Asteraceae family and artemisinin biosynthesis.</title>
        <authorList>
            <person name="Shen Q."/>
            <person name="Zhang L."/>
            <person name="Liao Z."/>
            <person name="Wang S."/>
            <person name="Yan T."/>
            <person name="Shi P."/>
            <person name="Liu M."/>
            <person name="Fu X."/>
            <person name="Pan Q."/>
            <person name="Wang Y."/>
            <person name="Lv Z."/>
            <person name="Lu X."/>
            <person name="Zhang F."/>
            <person name="Jiang W."/>
            <person name="Ma Y."/>
            <person name="Chen M."/>
            <person name="Hao X."/>
            <person name="Li L."/>
            <person name="Tang Y."/>
            <person name="Lv G."/>
            <person name="Zhou Y."/>
            <person name="Sun X."/>
            <person name="Brodelius P.E."/>
            <person name="Rose J.K.C."/>
            <person name="Tang K."/>
        </authorList>
    </citation>
    <scope>NUCLEOTIDE SEQUENCE [LARGE SCALE GENOMIC DNA]</scope>
    <source>
        <strain evidence="4">cv. Huhao1</strain>
        <tissue evidence="3">Leaf</tissue>
    </source>
</reference>
<accession>A0A2U1MLX2</accession>
<keyword evidence="1" id="KW-0175">Coiled coil</keyword>
<dbReference type="Proteomes" id="UP000245207">
    <property type="component" value="Unassembled WGS sequence"/>
</dbReference>
<feature type="coiled-coil region" evidence="1">
    <location>
        <begin position="8"/>
        <end position="42"/>
    </location>
</feature>